<dbReference type="Proteomes" id="UP000696931">
    <property type="component" value="Unassembled WGS sequence"/>
</dbReference>
<dbReference type="GO" id="GO:1902201">
    <property type="term" value="P:negative regulation of bacterial-type flagellum-dependent cell motility"/>
    <property type="evidence" value="ECO:0007669"/>
    <property type="project" value="TreeGrafter"/>
</dbReference>
<protein>
    <submittedName>
        <fullName evidence="2">GGDEF domain-containing protein</fullName>
    </submittedName>
</protein>
<dbReference type="NCBIfam" id="TIGR00254">
    <property type="entry name" value="GGDEF"/>
    <property type="match status" value="1"/>
</dbReference>
<dbReference type="GO" id="GO:0043709">
    <property type="term" value="P:cell adhesion involved in single-species biofilm formation"/>
    <property type="evidence" value="ECO:0007669"/>
    <property type="project" value="TreeGrafter"/>
</dbReference>
<dbReference type="InterPro" id="IPR043128">
    <property type="entry name" value="Rev_trsase/Diguanyl_cyclase"/>
</dbReference>
<dbReference type="CDD" id="cd01949">
    <property type="entry name" value="GGDEF"/>
    <property type="match status" value="1"/>
</dbReference>
<dbReference type="Gene3D" id="3.30.450.40">
    <property type="match status" value="1"/>
</dbReference>
<dbReference type="Gene3D" id="3.30.70.270">
    <property type="match status" value="1"/>
</dbReference>
<dbReference type="EMBL" id="JACRIW010000096">
    <property type="protein sequence ID" value="MBI5170511.1"/>
    <property type="molecule type" value="Genomic_DNA"/>
</dbReference>
<dbReference type="GO" id="GO:0005886">
    <property type="term" value="C:plasma membrane"/>
    <property type="evidence" value="ECO:0007669"/>
    <property type="project" value="TreeGrafter"/>
</dbReference>
<reference evidence="2" key="1">
    <citation type="submission" date="2020-07" db="EMBL/GenBank/DDBJ databases">
        <title>Huge and variable diversity of episymbiotic CPR bacteria and DPANN archaea in groundwater ecosystems.</title>
        <authorList>
            <person name="He C.Y."/>
            <person name="Keren R."/>
            <person name="Whittaker M."/>
            <person name="Farag I.F."/>
            <person name="Doudna J."/>
            <person name="Cate J.H.D."/>
            <person name="Banfield J.F."/>
        </authorList>
    </citation>
    <scope>NUCLEOTIDE SEQUENCE</scope>
    <source>
        <strain evidence="2">NC_groundwater_1813_Pr3_B-0.1um_71_17</strain>
    </source>
</reference>
<dbReference type="FunFam" id="3.30.70.270:FF:000001">
    <property type="entry name" value="Diguanylate cyclase domain protein"/>
    <property type="match status" value="1"/>
</dbReference>
<dbReference type="PANTHER" id="PTHR45138:SF9">
    <property type="entry name" value="DIGUANYLATE CYCLASE DGCM-RELATED"/>
    <property type="match status" value="1"/>
</dbReference>
<dbReference type="InterPro" id="IPR050469">
    <property type="entry name" value="Diguanylate_Cyclase"/>
</dbReference>
<sequence length="446" mass="49180">MKQQHIGFKDLLERLLPVEQLPPVDRMRVQRALRSGVATEVERAAMHAIDLLEQQGALKRLPSEGTGLSPVVRYQPRDQHDVITLQMPGPRMRDGVLIQPRTSLPTQAPARLDQVRRLVRLDDPLIFSDPRTGTTRAGLLAQLDQAGRELLGSAELRYFGKDDELEPTEPQPIDASIATDSMEHPTALFYCPDTEKSASLTVAARALGARSVVVAAVTASDGQPLGHIEALSPEPEAWQGADLAMIALLADFCGGVVERAARIEKLVFVDPLTSAYNRSYYDLQVRNEIARAQREQSSLALLICDIDDFKSFNTSFGYEAGNQVLVQVAQVLRAGVRPFDTVARWGGEEFVVLLTPPVIEEDVLAISERLRAAVEKNAIRLEGLDGRAHRVNVTTSIGIAMFPDHAESPQELWRAANTALLKAKRPPKNQVVFYRPHGGERALHLK</sequence>
<evidence type="ECO:0000313" key="2">
    <source>
        <dbReference type="EMBL" id="MBI5170511.1"/>
    </source>
</evidence>
<dbReference type="InterPro" id="IPR029787">
    <property type="entry name" value="Nucleotide_cyclase"/>
</dbReference>
<dbReference type="SUPFAM" id="SSF55781">
    <property type="entry name" value="GAF domain-like"/>
    <property type="match status" value="1"/>
</dbReference>
<gene>
    <name evidence="2" type="ORF">HZA61_13570</name>
</gene>
<dbReference type="InterPro" id="IPR000160">
    <property type="entry name" value="GGDEF_dom"/>
</dbReference>
<dbReference type="SMART" id="SM00267">
    <property type="entry name" value="GGDEF"/>
    <property type="match status" value="1"/>
</dbReference>
<name>A0A933SFS1_UNCEI</name>
<organism evidence="2 3">
    <name type="scientific">Eiseniibacteriota bacterium</name>
    <dbReference type="NCBI Taxonomy" id="2212470"/>
    <lineage>
        <taxon>Bacteria</taxon>
        <taxon>Candidatus Eiseniibacteriota</taxon>
    </lineage>
</organism>
<comment type="caution">
    <text evidence="2">The sequence shown here is derived from an EMBL/GenBank/DDBJ whole genome shotgun (WGS) entry which is preliminary data.</text>
</comment>
<dbReference type="PROSITE" id="PS50887">
    <property type="entry name" value="GGDEF"/>
    <property type="match status" value="1"/>
</dbReference>
<dbReference type="GO" id="GO:0052621">
    <property type="term" value="F:diguanylate cyclase activity"/>
    <property type="evidence" value="ECO:0007669"/>
    <property type="project" value="TreeGrafter"/>
</dbReference>
<dbReference type="AlphaFoldDB" id="A0A933SFS1"/>
<dbReference type="PANTHER" id="PTHR45138">
    <property type="entry name" value="REGULATORY COMPONENTS OF SENSORY TRANSDUCTION SYSTEM"/>
    <property type="match status" value="1"/>
</dbReference>
<dbReference type="SUPFAM" id="SSF55073">
    <property type="entry name" value="Nucleotide cyclase"/>
    <property type="match status" value="1"/>
</dbReference>
<proteinExistence type="predicted"/>
<evidence type="ECO:0000259" key="1">
    <source>
        <dbReference type="PROSITE" id="PS50887"/>
    </source>
</evidence>
<feature type="domain" description="GGDEF" evidence="1">
    <location>
        <begin position="297"/>
        <end position="436"/>
    </location>
</feature>
<dbReference type="InterPro" id="IPR029016">
    <property type="entry name" value="GAF-like_dom_sf"/>
</dbReference>
<accession>A0A933SFS1</accession>
<dbReference type="Pfam" id="PF00990">
    <property type="entry name" value="GGDEF"/>
    <property type="match status" value="1"/>
</dbReference>
<evidence type="ECO:0000313" key="3">
    <source>
        <dbReference type="Proteomes" id="UP000696931"/>
    </source>
</evidence>